<accession>A0ABV8YB70</accession>
<keyword evidence="3" id="KW-1185">Reference proteome</keyword>
<comment type="caution">
    <text evidence="2">The sequence shown here is derived from an EMBL/GenBank/DDBJ whole genome shotgun (WGS) entry which is preliminary data.</text>
</comment>
<evidence type="ECO:0000313" key="3">
    <source>
        <dbReference type="Proteomes" id="UP001595939"/>
    </source>
</evidence>
<name>A0ABV8YB70_9DEIO</name>
<evidence type="ECO:0000256" key="1">
    <source>
        <dbReference type="SAM" id="Coils"/>
    </source>
</evidence>
<organism evidence="2 3">
    <name type="scientific">Deinococcus sonorensis</name>
    <dbReference type="NCBI Taxonomy" id="309891"/>
    <lineage>
        <taxon>Bacteria</taxon>
        <taxon>Thermotogati</taxon>
        <taxon>Deinococcota</taxon>
        <taxon>Deinococci</taxon>
        <taxon>Deinococcales</taxon>
        <taxon>Deinococcaceae</taxon>
        <taxon>Deinococcus</taxon>
    </lineage>
</organism>
<proteinExistence type="predicted"/>
<dbReference type="Proteomes" id="UP001595939">
    <property type="component" value="Unassembled WGS sequence"/>
</dbReference>
<dbReference type="RefSeq" id="WP_380129865.1">
    <property type="nucleotide sequence ID" value="NZ_JBHSEG010000008.1"/>
</dbReference>
<dbReference type="EMBL" id="JBHSEG010000008">
    <property type="protein sequence ID" value="MFC4455147.1"/>
    <property type="molecule type" value="Genomic_DNA"/>
</dbReference>
<sequence>MDSLHDYATRRLEVLAALLEDATPTEAEFYRRMIVEYQGYLTEEPAEEPDGDVAAHGKLTRLLRYQAQLQLELEDPSLGESWHRYSRDEHAAVSQLIEALQSQVPASPSTLNLAQLQRELEVEEAAIRVEELQALHDLTVVWLEQHPTGGTADVHADLRSILEQLQAAREELDQLTTVLSG</sequence>
<keyword evidence="1" id="KW-0175">Coiled coil</keyword>
<feature type="coiled-coil region" evidence="1">
    <location>
        <begin position="113"/>
        <end position="178"/>
    </location>
</feature>
<evidence type="ECO:0000313" key="2">
    <source>
        <dbReference type="EMBL" id="MFC4455147.1"/>
    </source>
</evidence>
<protein>
    <submittedName>
        <fullName evidence="2">Uncharacterized protein</fullName>
    </submittedName>
</protein>
<gene>
    <name evidence="2" type="ORF">ACFO0P_15320</name>
</gene>
<reference evidence="3" key="1">
    <citation type="journal article" date="2019" name="Int. J. Syst. Evol. Microbiol.">
        <title>The Global Catalogue of Microorganisms (GCM) 10K type strain sequencing project: providing services to taxonomists for standard genome sequencing and annotation.</title>
        <authorList>
            <consortium name="The Broad Institute Genomics Platform"/>
            <consortium name="The Broad Institute Genome Sequencing Center for Infectious Disease"/>
            <person name="Wu L."/>
            <person name="Ma J."/>
        </authorList>
    </citation>
    <scope>NUCLEOTIDE SEQUENCE [LARGE SCALE GENOMIC DNA]</scope>
    <source>
        <strain evidence="3">CCUG 39970</strain>
    </source>
</reference>